<feature type="transmembrane region" description="Helical" evidence="14">
    <location>
        <begin position="133"/>
        <end position="155"/>
    </location>
</feature>
<keyword evidence="5" id="KW-0813">Transport</keyword>
<feature type="transmembrane region" description="Helical" evidence="14">
    <location>
        <begin position="276"/>
        <end position="297"/>
    </location>
</feature>
<feature type="transmembrane region" description="Helical" evidence="14">
    <location>
        <begin position="68"/>
        <end position="87"/>
    </location>
</feature>
<evidence type="ECO:0000256" key="3">
    <source>
        <dbReference type="ARBA" id="ARBA00010535"/>
    </source>
</evidence>
<gene>
    <name evidence="15" type="primary">nad1</name>
</gene>
<comment type="catalytic activity">
    <reaction evidence="13">
        <text>a ubiquinone + NADH + 5 H(+)(in) = a ubiquinol + NAD(+) + 4 H(+)(out)</text>
        <dbReference type="Rhea" id="RHEA:29091"/>
        <dbReference type="Rhea" id="RHEA-COMP:9565"/>
        <dbReference type="Rhea" id="RHEA-COMP:9566"/>
        <dbReference type="ChEBI" id="CHEBI:15378"/>
        <dbReference type="ChEBI" id="CHEBI:16389"/>
        <dbReference type="ChEBI" id="CHEBI:17976"/>
        <dbReference type="ChEBI" id="CHEBI:57540"/>
        <dbReference type="ChEBI" id="CHEBI:57945"/>
        <dbReference type="EC" id="7.1.1.2"/>
    </reaction>
</comment>
<evidence type="ECO:0000256" key="4">
    <source>
        <dbReference type="ARBA" id="ARBA00021009"/>
    </source>
</evidence>
<evidence type="ECO:0000256" key="8">
    <source>
        <dbReference type="ARBA" id="ARBA00022989"/>
    </source>
</evidence>
<sequence length="307" mass="37014">MFFINYLLIMLMVLISVAFLTLFERKMLGYMQLRKGPNKLGFKGLLQPFSDALKLLTKEFFLLSMNSMYLLSPMMMMFLSMMLWLIYPWIYSFYYIDNSIIYLMLVLSLMVYPIMMIGWVSMCNYSILGSLRAISQMISFEILLFLMFFLLMLMVEDYTFLKFINFQINIYFMLIMYPLYLIFIISALIDLNRTPFDLIEGESELVSGFNVEYFSSLFVMIFLSEYMNIMFMSMLLTMMFYGFKYWSMNFIMVYLFHLVLLIMIRGVLPRIRYDKLMMMCWVELLLLILMYLFYIYLMKELIMLIVS</sequence>
<keyword evidence="9 13" id="KW-0830">Ubiquinone</keyword>
<feature type="transmembrane region" description="Helical" evidence="14">
    <location>
        <begin position="246"/>
        <end position="264"/>
    </location>
</feature>
<dbReference type="EMBL" id="MH998259">
    <property type="protein sequence ID" value="QBP33728.1"/>
    <property type="molecule type" value="Genomic_DNA"/>
</dbReference>
<feature type="transmembrane region" description="Helical" evidence="14">
    <location>
        <begin position="213"/>
        <end position="240"/>
    </location>
</feature>
<dbReference type="EC" id="7.1.1.2" evidence="13"/>
<dbReference type="GO" id="GO:0009060">
    <property type="term" value="P:aerobic respiration"/>
    <property type="evidence" value="ECO:0007669"/>
    <property type="project" value="TreeGrafter"/>
</dbReference>
<dbReference type="GO" id="GO:0005743">
    <property type="term" value="C:mitochondrial inner membrane"/>
    <property type="evidence" value="ECO:0007669"/>
    <property type="project" value="UniProtKB-SubCell"/>
</dbReference>
<evidence type="ECO:0000256" key="7">
    <source>
        <dbReference type="ARBA" id="ARBA00022792"/>
    </source>
</evidence>
<evidence type="ECO:0000256" key="12">
    <source>
        <dbReference type="RuleBase" id="RU000471"/>
    </source>
</evidence>
<dbReference type="PANTHER" id="PTHR11432">
    <property type="entry name" value="NADH DEHYDROGENASE SUBUNIT 1"/>
    <property type="match status" value="1"/>
</dbReference>
<dbReference type="AlphaFoldDB" id="A0A482JIN2"/>
<evidence type="ECO:0000256" key="5">
    <source>
        <dbReference type="ARBA" id="ARBA00022448"/>
    </source>
</evidence>
<organism evidence="15">
    <name type="scientific">Bombus asiaticus</name>
    <dbReference type="NCBI Taxonomy" id="395507"/>
    <lineage>
        <taxon>Eukaryota</taxon>
        <taxon>Metazoa</taxon>
        <taxon>Ecdysozoa</taxon>
        <taxon>Arthropoda</taxon>
        <taxon>Hexapoda</taxon>
        <taxon>Insecta</taxon>
        <taxon>Pterygota</taxon>
        <taxon>Neoptera</taxon>
        <taxon>Endopterygota</taxon>
        <taxon>Hymenoptera</taxon>
        <taxon>Apocrita</taxon>
        <taxon>Aculeata</taxon>
        <taxon>Apoidea</taxon>
        <taxon>Anthophila</taxon>
        <taxon>Apidae</taxon>
        <taxon>Bombus</taxon>
        <taxon>Sibiricobombus</taxon>
    </lineage>
</organism>
<dbReference type="InterPro" id="IPR001694">
    <property type="entry name" value="NADH_UbQ_OxRdtase_su1/FPO"/>
</dbReference>
<keyword evidence="6 12" id="KW-0812">Transmembrane</keyword>
<evidence type="ECO:0000256" key="9">
    <source>
        <dbReference type="ARBA" id="ARBA00023075"/>
    </source>
</evidence>
<evidence type="ECO:0000256" key="10">
    <source>
        <dbReference type="ARBA" id="ARBA00023128"/>
    </source>
</evidence>
<feature type="transmembrane region" description="Helical" evidence="14">
    <location>
        <begin position="99"/>
        <end position="121"/>
    </location>
</feature>
<evidence type="ECO:0000313" key="15">
    <source>
        <dbReference type="EMBL" id="QBP33728.1"/>
    </source>
</evidence>
<evidence type="ECO:0000256" key="13">
    <source>
        <dbReference type="RuleBase" id="RU000473"/>
    </source>
</evidence>
<dbReference type="Pfam" id="PF00146">
    <property type="entry name" value="NADHdh"/>
    <property type="match status" value="1"/>
</dbReference>
<proteinExistence type="inferred from homology"/>
<keyword evidence="10 13" id="KW-0496">Mitochondrion</keyword>
<comment type="subcellular location">
    <subcellularLocation>
        <location evidence="2 12">Mitochondrion inner membrane</location>
        <topology evidence="2 12">Multi-pass membrane protein</topology>
    </subcellularLocation>
</comment>
<dbReference type="InterPro" id="IPR018086">
    <property type="entry name" value="NADH_UbQ_OxRdtase_su1_CS"/>
</dbReference>
<evidence type="ECO:0000256" key="14">
    <source>
        <dbReference type="SAM" id="Phobius"/>
    </source>
</evidence>
<comment type="similarity">
    <text evidence="3 12">Belongs to the complex I subunit 1 family.</text>
</comment>
<evidence type="ECO:0000256" key="11">
    <source>
        <dbReference type="ARBA" id="ARBA00023136"/>
    </source>
</evidence>
<feature type="transmembrane region" description="Helical" evidence="14">
    <location>
        <begin position="170"/>
        <end position="192"/>
    </location>
</feature>
<keyword evidence="8 14" id="KW-1133">Transmembrane helix</keyword>
<reference evidence="15" key="1">
    <citation type="journal article" date="2019" name="Mitochondrial DNA Part B Resour">
        <title>Nearly complete mitochondrial genomes of four bumblebee species (Hymenoptera: Apidae: Bombus).</title>
        <authorList>
            <person name="Zhao F."/>
            <person name="Yan J."/>
            <person name="Jiang K."/>
            <person name="Huang Z."/>
            <person name="Lin G."/>
        </authorList>
    </citation>
    <scope>NUCLEOTIDE SEQUENCE</scope>
</reference>
<accession>A0A482JIN2</accession>
<keyword evidence="12" id="KW-0520">NAD</keyword>
<dbReference type="PROSITE" id="PS00667">
    <property type="entry name" value="COMPLEX1_ND1_1"/>
    <property type="match status" value="1"/>
</dbReference>
<dbReference type="GO" id="GO:0003954">
    <property type="term" value="F:NADH dehydrogenase activity"/>
    <property type="evidence" value="ECO:0007669"/>
    <property type="project" value="TreeGrafter"/>
</dbReference>
<keyword evidence="7" id="KW-0999">Mitochondrion inner membrane</keyword>
<name>A0A482JIN2_9HYME</name>
<evidence type="ECO:0000256" key="1">
    <source>
        <dbReference type="ARBA" id="ARBA00003257"/>
    </source>
</evidence>
<geneLocation type="mitochondrion" evidence="15"/>
<dbReference type="GO" id="GO:0008137">
    <property type="term" value="F:NADH dehydrogenase (ubiquinone) activity"/>
    <property type="evidence" value="ECO:0007669"/>
    <property type="project" value="UniProtKB-EC"/>
</dbReference>
<evidence type="ECO:0000256" key="2">
    <source>
        <dbReference type="ARBA" id="ARBA00004448"/>
    </source>
</evidence>
<comment type="function">
    <text evidence="1">Core subunit of the mitochondrial membrane respiratory chain NADH dehydrogenase (Complex I) that is believed to belong to the minimal assembly required for catalysis. Complex I functions in the transfer of electrons from NADH to the respiratory chain. The immediate electron acceptor for the enzyme is believed to be ubiquinone.</text>
</comment>
<protein>
    <recommendedName>
        <fullName evidence="4 13">NADH-ubiquinone oxidoreductase chain 1</fullName>
        <ecNumber evidence="13">7.1.1.2</ecNumber>
    </recommendedName>
</protein>
<dbReference type="PROSITE" id="PS00668">
    <property type="entry name" value="COMPLEX1_ND1_2"/>
    <property type="match status" value="1"/>
</dbReference>
<feature type="transmembrane region" description="Helical" evidence="14">
    <location>
        <begin position="6"/>
        <end position="23"/>
    </location>
</feature>
<evidence type="ECO:0000256" key="6">
    <source>
        <dbReference type="ARBA" id="ARBA00022692"/>
    </source>
</evidence>
<dbReference type="PANTHER" id="PTHR11432:SF3">
    <property type="entry name" value="NADH-UBIQUINONE OXIDOREDUCTASE CHAIN 1"/>
    <property type="match status" value="1"/>
</dbReference>
<keyword evidence="11 14" id="KW-0472">Membrane</keyword>